<keyword evidence="9 14" id="KW-0482">Metalloprotease</keyword>
<feature type="domain" description="PDZ" evidence="13">
    <location>
        <begin position="148"/>
        <end position="200"/>
    </location>
</feature>
<dbReference type="GO" id="GO:0004222">
    <property type="term" value="F:metalloendopeptidase activity"/>
    <property type="evidence" value="ECO:0007669"/>
    <property type="project" value="InterPro"/>
</dbReference>
<comment type="similarity">
    <text evidence="3">Belongs to the peptidase M50B family.</text>
</comment>
<evidence type="ECO:0000256" key="7">
    <source>
        <dbReference type="ARBA" id="ARBA00022833"/>
    </source>
</evidence>
<protein>
    <submittedName>
        <fullName evidence="14">RIP metalloprotease RseP</fullName>
    </submittedName>
</protein>
<dbReference type="EMBL" id="CP046052">
    <property type="protein sequence ID" value="QGM47961.1"/>
    <property type="molecule type" value="Genomic_DNA"/>
</dbReference>
<keyword evidence="15" id="KW-1185">Reference proteome</keyword>
<dbReference type="CDD" id="cd23081">
    <property type="entry name" value="cpPDZ_EcRseP-like"/>
    <property type="match status" value="1"/>
</dbReference>
<feature type="transmembrane region" description="Helical" evidence="11">
    <location>
        <begin position="110"/>
        <end position="132"/>
    </location>
</feature>
<dbReference type="InterPro" id="IPR004387">
    <property type="entry name" value="Pept_M50_Zn"/>
</dbReference>
<evidence type="ECO:0000256" key="1">
    <source>
        <dbReference type="ARBA" id="ARBA00001947"/>
    </source>
</evidence>
<evidence type="ECO:0000256" key="2">
    <source>
        <dbReference type="ARBA" id="ARBA00004141"/>
    </source>
</evidence>
<evidence type="ECO:0000256" key="4">
    <source>
        <dbReference type="ARBA" id="ARBA00022670"/>
    </source>
</evidence>
<evidence type="ECO:0000259" key="12">
    <source>
        <dbReference type="Pfam" id="PF02163"/>
    </source>
</evidence>
<comment type="subcellular location">
    <subcellularLocation>
        <location evidence="2">Membrane</location>
        <topology evidence="2">Multi-pass membrane protein</topology>
    </subcellularLocation>
</comment>
<evidence type="ECO:0000256" key="10">
    <source>
        <dbReference type="ARBA" id="ARBA00023136"/>
    </source>
</evidence>
<dbReference type="Pfam" id="PF02163">
    <property type="entry name" value="Peptidase_M50"/>
    <property type="match status" value="1"/>
</dbReference>
<feature type="transmembrane region" description="Helical" evidence="11">
    <location>
        <begin position="6"/>
        <end position="24"/>
    </location>
</feature>
<keyword evidence="8 11" id="KW-1133">Transmembrane helix</keyword>
<organism evidence="14 15">
    <name type="scientific">Methylocystis heyeri</name>
    <dbReference type="NCBI Taxonomy" id="391905"/>
    <lineage>
        <taxon>Bacteria</taxon>
        <taxon>Pseudomonadati</taxon>
        <taxon>Pseudomonadota</taxon>
        <taxon>Alphaproteobacteria</taxon>
        <taxon>Hyphomicrobiales</taxon>
        <taxon>Methylocystaceae</taxon>
        <taxon>Methylocystis</taxon>
    </lineage>
</organism>
<dbReference type="KEGG" id="mhey:H2LOC_005395"/>
<feature type="domain" description="Peptidase M50" evidence="12">
    <location>
        <begin position="10"/>
        <end position="362"/>
    </location>
</feature>
<dbReference type="InterPro" id="IPR036034">
    <property type="entry name" value="PDZ_sf"/>
</dbReference>
<evidence type="ECO:0000313" key="15">
    <source>
        <dbReference type="Proteomes" id="UP000309061"/>
    </source>
</evidence>
<accession>A0A6B8KL91</accession>
<dbReference type="Proteomes" id="UP000309061">
    <property type="component" value="Chromosome"/>
</dbReference>
<evidence type="ECO:0000256" key="11">
    <source>
        <dbReference type="SAM" id="Phobius"/>
    </source>
</evidence>
<dbReference type="Gene3D" id="2.30.42.10">
    <property type="match status" value="1"/>
</dbReference>
<sequence length="386" mass="41291">MTLLVYILPFVIVLSIIVFVHEYGHFIVGRLCGIKVDAFSLGFGPEICAFDDRKGTRWRIAAIPLGGYVKFHGDANGASMSDAESVAAMPAEERAVTFFAQPVWKRAATVFAGPAFNFIFAIAIFAGVFLAFGRPVLVNGEPVATPRISAVDAGRAGARAGFLPGDLVQTIDGQTIESFFRLQQVVAASAGKELRFVVLRNGAETSLTATPDLVEADTPKGKAKLGRLGLKSSEDFRDMLVEPCSAPEALEMALEKTWSIVETTGRFFAGVVTGRESPANLSGPIGIAEASGRVAQKIPTLGLWPMINWIALLSVSVGLLNLMPVPLLDGGHLMFFVIEALRGRALNDRVQEYAFRIGLATVGSLMLFATYNDLARGLRRLVGGGS</sequence>
<dbReference type="PANTHER" id="PTHR42837">
    <property type="entry name" value="REGULATOR OF SIGMA-E PROTEASE RSEP"/>
    <property type="match status" value="1"/>
</dbReference>
<dbReference type="InterPro" id="IPR041489">
    <property type="entry name" value="PDZ_6"/>
</dbReference>
<evidence type="ECO:0000256" key="5">
    <source>
        <dbReference type="ARBA" id="ARBA00022692"/>
    </source>
</evidence>
<dbReference type="GO" id="GO:0016020">
    <property type="term" value="C:membrane"/>
    <property type="evidence" value="ECO:0007669"/>
    <property type="project" value="UniProtKB-SubCell"/>
</dbReference>
<comment type="cofactor">
    <cofactor evidence="1">
        <name>Zn(2+)</name>
        <dbReference type="ChEBI" id="CHEBI:29105"/>
    </cofactor>
</comment>
<name>A0A6B8KL91_9HYPH</name>
<evidence type="ECO:0000256" key="3">
    <source>
        <dbReference type="ARBA" id="ARBA00007931"/>
    </source>
</evidence>
<dbReference type="PANTHER" id="PTHR42837:SF2">
    <property type="entry name" value="MEMBRANE METALLOPROTEASE ARASP2, CHLOROPLASTIC-RELATED"/>
    <property type="match status" value="1"/>
</dbReference>
<gene>
    <name evidence="14" type="ORF">H2LOC_005395</name>
</gene>
<dbReference type="AlphaFoldDB" id="A0A6B8KL91"/>
<dbReference type="GO" id="GO:0006508">
    <property type="term" value="P:proteolysis"/>
    <property type="evidence" value="ECO:0007669"/>
    <property type="project" value="UniProtKB-KW"/>
</dbReference>
<dbReference type="InterPro" id="IPR008915">
    <property type="entry name" value="Peptidase_M50"/>
</dbReference>
<dbReference type="CDD" id="cd06163">
    <property type="entry name" value="S2P-M50_PDZ_RseP-like"/>
    <property type="match status" value="1"/>
</dbReference>
<evidence type="ECO:0000259" key="13">
    <source>
        <dbReference type="Pfam" id="PF17820"/>
    </source>
</evidence>
<evidence type="ECO:0000256" key="6">
    <source>
        <dbReference type="ARBA" id="ARBA00022801"/>
    </source>
</evidence>
<keyword evidence="4 14" id="KW-0645">Protease</keyword>
<evidence type="ECO:0000256" key="8">
    <source>
        <dbReference type="ARBA" id="ARBA00022989"/>
    </source>
</evidence>
<evidence type="ECO:0000313" key="14">
    <source>
        <dbReference type="EMBL" id="QGM47961.1"/>
    </source>
</evidence>
<evidence type="ECO:0000256" key="9">
    <source>
        <dbReference type="ARBA" id="ARBA00023049"/>
    </source>
</evidence>
<proteinExistence type="inferred from homology"/>
<dbReference type="Pfam" id="PF17820">
    <property type="entry name" value="PDZ_6"/>
    <property type="match status" value="1"/>
</dbReference>
<reference evidence="14 15" key="1">
    <citation type="submission" date="2019-11" db="EMBL/GenBank/DDBJ databases">
        <title>The genome sequence of Methylocystis heyeri.</title>
        <authorList>
            <person name="Oshkin I.Y."/>
            <person name="Miroshnikov K."/>
            <person name="Dedysh S.N."/>
        </authorList>
    </citation>
    <scope>NUCLEOTIDE SEQUENCE [LARGE SCALE GENOMIC DNA]</scope>
    <source>
        <strain evidence="14 15">H2</strain>
    </source>
</reference>
<keyword evidence="10 11" id="KW-0472">Membrane</keyword>
<keyword evidence="5 11" id="KW-0812">Transmembrane</keyword>
<dbReference type="OrthoDB" id="9782003at2"/>
<dbReference type="SUPFAM" id="SSF50156">
    <property type="entry name" value="PDZ domain-like"/>
    <property type="match status" value="1"/>
</dbReference>
<keyword evidence="6" id="KW-0378">Hydrolase</keyword>
<keyword evidence="7" id="KW-0862">Zinc</keyword>